<name>A0A8H6YIS5_9AGAR</name>
<dbReference type="AlphaFoldDB" id="A0A8H6YIS5"/>
<dbReference type="Proteomes" id="UP000623467">
    <property type="component" value="Unassembled WGS sequence"/>
</dbReference>
<organism evidence="1 2">
    <name type="scientific">Mycena sanguinolenta</name>
    <dbReference type="NCBI Taxonomy" id="230812"/>
    <lineage>
        <taxon>Eukaryota</taxon>
        <taxon>Fungi</taxon>
        <taxon>Dikarya</taxon>
        <taxon>Basidiomycota</taxon>
        <taxon>Agaricomycotina</taxon>
        <taxon>Agaricomycetes</taxon>
        <taxon>Agaricomycetidae</taxon>
        <taxon>Agaricales</taxon>
        <taxon>Marasmiineae</taxon>
        <taxon>Mycenaceae</taxon>
        <taxon>Mycena</taxon>
    </lineage>
</organism>
<reference evidence="1" key="1">
    <citation type="submission" date="2020-05" db="EMBL/GenBank/DDBJ databases">
        <title>Mycena genomes resolve the evolution of fungal bioluminescence.</title>
        <authorList>
            <person name="Tsai I.J."/>
        </authorList>
    </citation>
    <scope>NUCLEOTIDE SEQUENCE</scope>
    <source>
        <strain evidence="1">160909Yilan</strain>
    </source>
</reference>
<dbReference type="Gene3D" id="3.80.10.10">
    <property type="entry name" value="Ribonuclease Inhibitor"/>
    <property type="match status" value="1"/>
</dbReference>
<evidence type="ECO:0000313" key="1">
    <source>
        <dbReference type="EMBL" id="KAF7358715.1"/>
    </source>
</evidence>
<dbReference type="InterPro" id="IPR032675">
    <property type="entry name" value="LRR_dom_sf"/>
</dbReference>
<gene>
    <name evidence="1" type="ORF">MSAN_01210500</name>
</gene>
<dbReference type="EMBL" id="JACAZH010000009">
    <property type="protein sequence ID" value="KAF7358715.1"/>
    <property type="molecule type" value="Genomic_DNA"/>
</dbReference>
<comment type="caution">
    <text evidence="1">The sequence shown here is derived from an EMBL/GenBank/DDBJ whole genome shotgun (WGS) entry which is preliminary data.</text>
</comment>
<dbReference type="OrthoDB" id="3256525at2759"/>
<dbReference type="SUPFAM" id="SSF52058">
    <property type="entry name" value="L domain-like"/>
    <property type="match status" value="1"/>
</dbReference>
<accession>A0A8H6YIS5</accession>
<keyword evidence="2" id="KW-1185">Reference proteome</keyword>
<evidence type="ECO:0000313" key="2">
    <source>
        <dbReference type="Proteomes" id="UP000623467"/>
    </source>
</evidence>
<sequence>MSSLPLTTPSPHAPPEIWRQIFSFATRSNACCDIDYLPFQPMQELQETTASLEEDNLRMDTCISLVRVSRHFRALAVGFLYEDVRILDAPGLESFMAGIYRSAQEDGSCGYGAYVRRLELPRRRTRFRPDTNNLPFPTYPIPCDPETTRLDDILWLCPNIEILVRPCLRLDAENITFWSNLVGKPVIGCLSRLMRLEWHESELDARFYGSNNTNRLRELVSQAPNLRYLFLSSDRQNSLSDLCLPPSLRTIRINRSHFHSSGPKKVMPKSRHALYVPNFRNLVLHTMLPSALLDFVVTVGHQLRVLELAFAPQVTFSSNQMQRLISRCPRLEELVYYFGAPEISPLLDFQCRSVKRVRLRINPEEWNPSKPVLRGQMEVLEGPSFPELDEIILHDSTRWFMRRDLGKDFLRRMLQRGCTARFEDGSPVEIPA</sequence>
<proteinExistence type="predicted"/>
<protein>
    <submittedName>
        <fullName evidence="1">t-SNARE coiled-coil-like proteiny domain-containing protein</fullName>
    </submittedName>
</protein>